<dbReference type="GO" id="GO:0003824">
    <property type="term" value="F:catalytic activity"/>
    <property type="evidence" value="ECO:0007669"/>
    <property type="project" value="UniProtKB-ARBA"/>
</dbReference>
<evidence type="ECO:0000256" key="1">
    <source>
        <dbReference type="PROSITE-ProRule" id="PRU00244"/>
    </source>
</evidence>
<dbReference type="Pfam" id="PF00563">
    <property type="entry name" value="EAL"/>
    <property type="match status" value="1"/>
</dbReference>
<dbReference type="EMBL" id="CP014168">
    <property type="protein sequence ID" value="AOH84342.1"/>
    <property type="molecule type" value="Genomic_DNA"/>
</dbReference>
<evidence type="ECO:0008006" key="7">
    <source>
        <dbReference type="Google" id="ProtNLM"/>
    </source>
</evidence>
<feature type="transmembrane region" description="Helical" evidence="1">
    <location>
        <begin position="48"/>
        <end position="72"/>
    </location>
</feature>
<reference evidence="5 6" key="1">
    <citation type="submission" date="2016-01" db="EMBL/GenBank/DDBJ databases">
        <title>Complete genome and mega plasmid sequence of Sphingomonas panacis DCY99 elicits systemic resistance in rice to Xanthomonas oryzae.</title>
        <authorList>
            <person name="Kim Y.J."/>
            <person name="Yang D.C."/>
            <person name="Sing P."/>
        </authorList>
    </citation>
    <scope>NUCLEOTIDE SEQUENCE [LARGE SCALE GENOMIC DNA]</scope>
    <source>
        <strain evidence="5 6">DCY99</strain>
    </source>
</reference>
<feature type="transmembrane region" description="Helical" evidence="1">
    <location>
        <begin position="16"/>
        <end position="36"/>
    </location>
</feature>
<dbReference type="InterPro" id="IPR001633">
    <property type="entry name" value="EAL_dom"/>
</dbReference>
<feature type="domain" description="MHYT" evidence="4">
    <location>
        <begin position="12"/>
        <end position="199"/>
    </location>
</feature>
<dbReference type="Gene3D" id="3.30.450.20">
    <property type="entry name" value="PAS domain"/>
    <property type="match status" value="1"/>
</dbReference>
<protein>
    <recommendedName>
        <fullName evidence="7">Diguanylate phosphodiesterase</fullName>
    </recommendedName>
</protein>
<dbReference type="KEGG" id="span:AWL63_10550"/>
<sequence length="775" mass="83874">MFTVFECVAGQHDVRLVLLAALVWLLGSFTLFLLLERSTDCIESRRQFWLAIAAVAAGVGVWATHFIAMLAYDGLLPLRFEPGRTAASAVLAVLFFWAALRVAGRQFGMGSSLAAGLLAAGGVIAMHFAGMAAIVAPAVRLYNWSMIAPAIILVSAAFVAAFASFGRLKGRVRIAVPASLAMFGVLALHYTAMSATTLIPSPVQSLGAIRNANDWLVPVIVAAALGLIASALAGAFLDRMLTDLRGIADATLEGLAIISGGRIVEVNSRLAKLLERSQAELIGTDPARWLIPSDGQPLDATRDRLAEAVIRHENGDERVIEIAPHAVEYRGRSCKVLAVRDLTDRKLAERQIEHLAAHDALTGLPNRTQFSTALDNLASNNKAFALFALDLDRFKVVNDTFGHAAGDQMLCRVAGLLARTTGDTDLVARVGGDEFLIIQHGVTEVSAARQLAQRILDTFAHEMDIAQDPTAVGVSIGVALFPRDARSAAELRHHADVALYQAKEAGRGNACFFDQEMDRHVRKRRELAHELRHVIARDELRLVFQPIVATATSHIIGYEALLRWQHPIHGHVPPQTFIPIAEEVGAIVPIGEWVLRRACEIASRWAEHLSIAVNVSALQFELPSLVDVVEAALRDSGLSPHRLELEVTESVMLRNRVIALATLRRLKRRGVAIVMDDFGTGYSSLSNLQAFPFDKIKIDRSFVAAMEHDEAARSIIRAIVSLGKSLALPIVAEGVETDTQHRLVLEAGCAQAQGYLFGIPTETVTIAPQLHVVGG</sequence>
<dbReference type="AlphaFoldDB" id="A0A1B3ZA78"/>
<dbReference type="PANTHER" id="PTHR44757">
    <property type="entry name" value="DIGUANYLATE CYCLASE DGCP"/>
    <property type="match status" value="1"/>
</dbReference>
<feature type="transmembrane region" description="Helical" evidence="1">
    <location>
        <begin position="174"/>
        <end position="195"/>
    </location>
</feature>
<dbReference type="SUPFAM" id="SSF55785">
    <property type="entry name" value="PYP-like sensor domain (PAS domain)"/>
    <property type="match status" value="1"/>
</dbReference>
<organism evidence="5 6">
    <name type="scientific">Sphingomonas panacis</name>
    <dbReference type="NCBI Taxonomy" id="1560345"/>
    <lineage>
        <taxon>Bacteria</taxon>
        <taxon>Pseudomonadati</taxon>
        <taxon>Pseudomonadota</taxon>
        <taxon>Alphaproteobacteria</taxon>
        <taxon>Sphingomonadales</taxon>
        <taxon>Sphingomonadaceae</taxon>
        <taxon>Sphingomonas</taxon>
    </lineage>
</organism>
<feature type="transmembrane region" description="Helical" evidence="1">
    <location>
        <begin position="141"/>
        <end position="162"/>
    </location>
</feature>
<dbReference type="FunFam" id="3.30.70.270:FF:000001">
    <property type="entry name" value="Diguanylate cyclase domain protein"/>
    <property type="match status" value="1"/>
</dbReference>
<feature type="transmembrane region" description="Helical" evidence="1">
    <location>
        <begin position="115"/>
        <end position="135"/>
    </location>
</feature>
<dbReference type="Gene3D" id="3.20.20.450">
    <property type="entry name" value="EAL domain"/>
    <property type="match status" value="1"/>
</dbReference>
<dbReference type="RefSeq" id="WP_069204902.1">
    <property type="nucleotide sequence ID" value="NZ_CP014168.1"/>
</dbReference>
<name>A0A1B3ZA78_9SPHN</name>
<feature type="domain" description="EAL" evidence="2">
    <location>
        <begin position="524"/>
        <end position="774"/>
    </location>
</feature>
<dbReference type="InterPro" id="IPR035965">
    <property type="entry name" value="PAS-like_dom_sf"/>
</dbReference>
<dbReference type="CDD" id="cd00130">
    <property type="entry name" value="PAS"/>
    <property type="match status" value="1"/>
</dbReference>
<dbReference type="InterPro" id="IPR052155">
    <property type="entry name" value="Biofilm_reg_signaling"/>
</dbReference>
<feature type="transmembrane region" description="Helical" evidence="1">
    <location>
        <begin position="215"/>
        <end position="237"/>
    </location>
</feature>
<keyword evidence="6" id="KW-1185">Reference proteome</keyword>
<dbReference type="Proteomes" id="UP000094256">
    <property type="component" value="Chromosome"/>
</dbReference>
<feature type="domain" description="GGDEF" evidence="3">
    <location>
        <begin position="382"/>
        <end position="515"/>
    </location>
</feature>
<dbReference type="NCBIfam" id="TIGR00229">
    <property type="entry name" value="sensory_box"/>
    <property type="match status" value="1"/>
</dbReference>
<dbReference type="InterPro" id="IPR035919">
    <property type="entry name" value="EAL_sf"/>
</dbReference>
<dbReference type="SUPFAM" id="SSF141868">
    <property type="entry name" value="EAL domain-like"/>
    <property type="match status" value="1"/>
</dbReference>
<keyword evidence="1" id="KW-0472">Membrane</keyword>
<dbReference type="PROSITE" id="PS50924">
    <property type="entry name" value="MHYT"/>
    <property type="match status" value="1"/>
</dbReference>
<dbReference type="OrthoDB" id="9814202at2"/>
<dbReference type="SMART" id="SM00091">
    <property type="entry name" value="PAS"/>
    <property type="match status" value="1"/>
</dbReference>
<accession>A0A1B3ZA78</accession>
<dbReference type="CDD" id="cd01948">
    <property type="entry name" value="EAL"/>
    <property type="match status" value="1"/>
</dbReference>
<proteinExistence type="predicted"/>
<dbReference type="Pfam" id="PF03707">
    <property type="entry name" value="MHYT"/>
    <property type="match status" value="2"/>
</dbReference>
<gene>
    <name evidence="5" type="ORF">AWL63_10550</name>
</gene>
<evidence type="ECO:0000259" key="2">
    <source>
        <dbReference type="PROSITE" id="PS50883"/>
    </source>
</evidence>
<evidence type="ECO:0000259" key="4">
    <source>
        <dbReference type="PROSITE" id="PS50924"/>
    </source>
</evidence>
<dbReference type="PROSITE" id="PS50887">
    <property type="entry name" value="GGDEF"/>
    <property type="match status" value="1"/>
</dbReference>
<dbReference type="SMART" id="SM00052">
    <property type="entry name" value="EAL"/>
    <property type="match status" value="1"/>
</dbReference>
<dbReference type="InterPro" id="IPR000014">
    <property type="entry name" value="PAS"/>
</dbReference>
<dbReference type="PROSITE" id="PS50883">
    <property type="entry name" value="EAL"/>
    <property type="match status" value="1"/>
</dbReference>
<keyword evidence="1" id="KW-1133">Transmembrane helix</keyword>
<dbReference type="SUPFAM" id="SSF55073">
    <property type="entry name" value="Nucleotide cyclase"/>
    <property type="match status" value="1"/>
</dbReference>
<dbReference type="STRING" id="1560345.AWL63_10550"/>
<dbReference type="GO" id="GO:0016020">
    <property type="term" value="C:membrane"/>
    <property type="evidence" value="ECO:0007669"/>
    <property type="project" value="UniProtKB-UniRule"/>
</dbReference>
<feature type="transmembrane region" description="Helical" evidence="1">
    <location>
        <begin position="84"/>
        <end position="103"/>
    </location>
</feature>
<dbReference type="InterPro" id="IPR000160">
    <property type="entry name" value="GGDEF_dom"/>
</dbReference>
<keyword evidence="1" id="KW-0812">Transmembrane</keyword>
<dbReference type="CDD" id="cd01949">
    <property type="entry name" value="GGDEF"/>
    <property type="match status" value="1"/>
</dbReference>
<dbReference type="InterPro" id="IPR005330">
    <property type="entry name" value="MHYT_dom"/>
</dbReference>
<dbReference type="SMART" id="SM00267">
    <property type="entry name" value="GGDEF"/>
    <property type="match status" value="1"/>
</dbReference>
<dbReference type="InterPro" id="IPR029787">
    <property type="entry name" value="Nucleotide_cyclase"/>
</dbReference>
<dbReference type="Pfam" id="PF00990">
    <property type="entry name" value="GGDEF"/>
    <property type="match status" value="1"/>
</dbReference>
<dbReference type="InterPro" id="IPR043128">
    <property type="entry name" value="Rev_trsase/Diguanyl_cyclase"/>
</dbReference>
<evidence type="ECO:0000259" key="3">
    <source>
        <dbReference type="PROSITE" id="PS50887"/>
    </source>
</evidence>
<dbReference type="PANTHER" id="PTHR44757:SF2">
    <property type="entry name" value="BIOFILM ARCHITECTURE MAINTENANCE PROTEIN MBAA"/>
    <property type="match status" value="1"/>
</dbReference>
<evidence type="ECO:0000313" key="5">
    <source>
        <dbReference type="EMBL" id="AOH84342.1"/>
    </source>
</evidence>
<dbReference type="Gene3D" id="3.30.70.270">
    <property type="match status" value="1"/>
</dbReference>
<evidence type="ECO:0000313" key="6">
    <source>
        <dbReference type="Proteomes" id="UP000094256"/>
    </source>
</evidence>
<dbReference type="NCBIfam" id="TIGR00254">
    <property type="entry name" value="GGDEF"/>
    <property type="match status" value="1"/>
</dbReference>